<feature type="region of interest" description="Disordered" evidence="2">
    <location>
        <begin position="50"/>
        <end position="116"/>
    </location>
</feature>
<dbReference type="Pfam" id="PF00501">
    <property type="entry name" value="AMP-binding"/>
    <property type="match status" value="1"/>
</dbReference>
<name>A0AAU9P5F1_9ASTR</name>
<feature type="domain" description="AMP-dependent synthetase/ligase" evidence="3">
    <location>
        <begin position="165"/>
        <end position="242"/>
    </location>
</feature>
<dbReference type="Gene3D" id="3.40.50.12780">
    <property type="entry name" value="N-terminal domain of ligase-like"/>
    <property type="match status" value="1"/>
</dbReference>
<dbReference type="SUPFAM" id="SSF56801">
    <property type="entry name" value="Acetyl-CoA synthetase-like"/>
    <property type="match status" value="1"/>
</dbReference>
<evidence type="ECO:0000313" key="5">
    <source>
        <dbReference type="Proteomes" id="UP001157418"/>
    </source>
</evidence>
<evidence type="ECO:0000259" key="3">
    <source>
        <dbReference type="Pfam" id="PF00501"/>
    </source>
</evidence>
<dbReference type="PANTHER" id="PTHR24095:SF14">
    <property type="entry name" value="ACETYL-COENZYME A SYNTHETASE 1"/>
    <property type="match status" value="1"/>
</dbReference>
<accession>A0AAU9P5F1</accession>
<feature type="compositionally biased region" description="Acidic residues" evidence="2">
    <location>
        <begin position="68"/>
        <end position="85"/>
    </location>
</feature>
<dbReference type="GO" id="GO:0006085">
    <property type="term" value="P:acetyl-CoA biosynthetic process"/>
    <property type="evidence" value="ECO:0007669"/>
    <property type="project" value="TreeGrafter"/>
</dbReference>
<gene>
    <name evidence="4" type="ORF">LVIROSA_LOCUS31064</name>
</gene>
<comment type="caution">
    <text evidence="4">The sequence shown here is derived from an EMBL/GenBank/DDBJ whole genome shotgun (WGS) entry which is preliminary data.</text>
</comment>
<dbReference type="GO" id="GO:0003987">
    <property type="term" value="F:acetate-CoA ligase activity"/>
    <property type="evidence" value="ECO:0007669"/>
    <property type="project" value="UniProtKB-EC"/>
</dbReference>
<dbReference type="InterPro" id="IPR000873">
    <property type="entry name" value="AMP-dep_synth/lig_dom"/>
</dbReference>
<evidence type="ECO:0000256" key="2">
    <source>
        <dbReference type="SAM" id="MobiDB-lite"/>
    </source>
</evidence>
<dbReference type="EC" id="6.2.1.1" evidence="1"/>
<proteinExistence type="predicted"/>
<reference evidence="4 5" key="1">
    <citation type="submission" date="2022-01" db="EMBL/GenBank/DDBJ databases">
        <authorList>
            <person name="Xiong W."/>
            <person name="Schranz E."/>
        </authorList>
    </citation>
    <scope>NUCLEOTIDE SEQUENCE [LARGE SCALE GENOMIC DNA]</scope>
</reference>
<evidence type="ECO:0000256" key="1">
    <source>
        <dbReference type="ARBA" id="ARBA00013275"/>
    </source>
</evidence>
<sequence length="289" mass="32305">MYNKSIEDPGGFGYDISSEFYWKEKWGQQVYLENLDVIKGSIKIEAPVNKQQSSKVSDIISKNKDDVSTEEVDEEVDDADQEGVEPGELPPLDNSDPLPEVANEGTQVRRSERVRAPSTRYPTSNYILLTSEGEPESFQEAQSHIDKANWQKAMEEEMNSLQKNQTYELLANFLKDSGVKKGDIVIIYLPMLMELPITMLACARIGVVHSVVFAGYSAESLLQRIMDCKPKIVVTCNAVKRGKKYSISRRLLTLHSHNHLKMEYLKALANALSAAPSMWTLGNAGMGAL</sequence>
<dbReference type="AlphaFoldDB" id="A0AAU9P5F1"/>
<keyword evidence="5" id="KW-1185">Reference proteome</keyword>
<dbReference type="PANTHER" id="PTHR24095">
    <property type="entry name" value="ACETYL-COENZYME A SYNTHETASE"/>
    <property type="match status" value="1"/>
</dbReference>
<dbReference type="Proteomes" id="UP001157418">
    <property type="component" value="Unassembled WGS sequence"/>
</dbReference>
<organism evidence="4 5">
    <name type="scientific">Lactuca virosa</name>
    <dbReference type="NCBI Taxonomy" id="75947"/>
    <lineage>
        <taxon>Eukaryota</taxon>
        <taxon>Viridiplantae</taxon>
        <taxon>Streptophyta</taxon>
        <taxon>Embryophyta</taxon>
        <taxon>Tracheophyta</taxon>
        <taxon>Spermatophyta</taxon>
        <taxon>Magnoliopsida</taxon>
        <taxon>eudicotyledons</taxon>
        <taxon>Gunneridae</taxon>
        <taxon>Pentapetalae</taxon>
        <taxon>asterids</taxon>
        <taxon>campanulids</taxon>
        <taxon>Asterales</taxon>
        <taxon>Asteraceae</taxon>
        <taxon>Cichorioideae</taxon>
        <taxon>Cichorieae</taxon>
        <taxon>Lactucinae</taxon>
        <taxon>Lactuca</taxon>
    </lineage>
</organism>
<evidence type="ECO:0000313" key="4">
    <source>
        <dbReference type="EMBL" id="CAH1445295.1"/>
    </source>
</evidence>
<protein>
    <recommendedName>
        <fullName evidence="1">acetate--CoA ligase</fullName>
        <ecNumber evidence="1">6.2.1.1</ecNumber>
    </recommendedName>
</protein>
<dbReference type="EMBL" id="CAKMRJ010005523">
    <property type="protein sequence ID" value="CAH1445295.1"/>
    <property type="molecule type" value="Genomic_DNA"/>
</dbReference>
<dbReference type="InterPro" id="IPR042099">
    <property type="entry name" value="ANL_N_sf"/>
</dbReference>